<dbReference type="AlphaFoldDB" id="A0A4R4P756"/>
<dbReference type="RefSeq" id="WP_131939052.1">
    <property type="nucleotide sequence ID" value="NZ_BAAAMX010000004.1"/>
</dbReference>
<sequence length="107" mass="11395">MTTGFEVSPDRIKAAASQLRAAADDLADAAKSFQAEVSGFGEPWGGDDIGMVIGLAHGAIFQAAVECFTDNAKELSGHAEGLTRVADNHVRTEEANVLYVNRVREFL</sequence>
<reference evidence="1 2" key="1">
    <citation type="submission" date="2019-03" db="EMBL/GenBank/DDBJ databases">
        <title>Draft genome sequences of novel Actinobacteria.</title>
        <authorList>
            <person name="Sahin N."/>
            <person name="Ay H."/>
            <person name="Saygin H."/>
        </authorList>
    </citation>
    <scope>NUCLEOTIDE SEQUENCE [LARGE SCALE GENOMIC DNA]</scope>
    <source>
        <strain evidence="1 2">DSM 45347</strain>
    </source>
</reference>
<evidence type="ECO:0000313" key="2">
    <source>
        <dbReference type="Proteomes" id="UP000295431"/>
    </source>
</evidence>
<accession>A0A4R4P756</accession>
<proteinExistence type="predicted"/>
<dbReference type="SUPFAM" id="SSF140453">
    <property type="entry name" value="EsxAB dimer-like"/>
    <property type="match status" value="1"/>
</dbReference>
<keyword evidence="2" id="KW-1185">Reference proteome</keyword>
<evidence type="ECO:0008006" key="3">
    <source>
        <dbReference type="Google" id="ProtNLM"/>
    </source>
</evidence>
<comment type="caution">
    <text evidence="1">The sequence shown here is derived from an EMBL/GenBank/DDBJ whole genome shotgun (WGS) entry which is preliminary data.</text>
</comment>
<name>A0A4R4P756_9ACTN</name>
<dbReference type="InterPro" id="IPR036689">
    <property type="entry name" value="ESAT-6-like_sf"/>
</dbReference>
<protein>
    <recommendedName>
        <fullName evidence="3">PE domain-containing protein</fullName>
    </recommendedName>
</protein>
<dbReference type="OrthoDB" id="3627085at2"/>
<evidence type="ECO:0000313" key="1">
    <source>
        <dbReference type="EMBL" id="TDC16693.1"/>
    </source>
</evidence>
<gene>
    <name evidence="1" type="ORF">E1284_11640</name>
</gene>
<dbReference type="Gene3D" id="1.10.287.1060">
    <property type="entry name" value="ESAT-6-like"/>
    <property type="match status" value="1"/>
</dbReference>
<dbReference type="Proteomes" id="UP000295431">
    <property type="component" value="Unassembled WGS sequence"/>
</dbReference>
<organism evidence="1 2">
    <name type="scientific">Actinomadura bangladeshensis</name>
    <dbReference type="NCBI Taxonomy" id="453573"/>
    <lineage>
        <taxon>Bacteria</taxon>
        <taxon>Bacillati</taxon>
        <taxon>Actinomycetota</taxon>
        <taxon>Actinomycetes</taxon>
        <taxon>Streptosporangiales</taxon>
        <taxon>Thermomonosporaceae</taxon>
        <taxon>Actinomadura</taxon>
    </lineage>
</organism>
<dbReference type="EMBL" id="SMJW01000045">
    <property type="protein sequence ID" value="TDC16693.1"/>
    <property type="molecule type" value="Genomic_DNA"/>
</dbReference>